<dbReference type="AlphaFoldDB" id="A0A5M4B5T4"/>
<keyword evidence="3" id="KW-0443">Lipid metabolism</keyword>
<dbReference type="InterPro" id="IPR007431">
    <property type="entry name" value="ACP_PD"/>
</dbReference>
<evidence type="ECO:0000256" key="3">
    <source>
        <dbReference type="ARBA" id="ARBA00023098"/>
    </source>
</evidence>
<keyword evidence="5" id="KW-1185">Reference proteome</keyword>
<organism evidence="4 5">
    <name type="scientific">Capnocytophaga felis</name>
    <dbReference type="NCBI Taxonomy" id="2267611"/>
    <lineage>
        <taxon>Bacteria</taxon>
        <taxon>Pseudomonadati</taxon>
        <taxon>Bacteroidota</taxon>
        <taxon>Flavobacteriia</taxon>
        <taxon>Flavobacteriales</taxon>
        <taxon>Flavobacteriaceae</taxon>
        <taxon>Capnocytophaga</taxon>
    </lineage>
</organism>
<proteinExistence type="predicted"/>
<evidence type="ECO:0000313" key="4">
    <source>
        <dbReference type="EMBL" id="GET44919.1"/>
    </source>
</evidence>
<dbReference type="GO" id="GO:0006633">
    <property type="term" value="P:fatty acid biosynthetic process"/>
    <property type="evidence" value="ECO:0007669"/>
    <property type="project" value="InterPro"/>
</dbReference>
<dbReference type="EMBL" id="BLBC01000004">
    <property type="protein sequence ID" value="GET44919.1"/>
    <property type="molecule type" value="Genomic_DNA"/>
</dbReference>
<protein>
    <submittedName>
        <fullName evidence="4">ACP phosphodiesterase</fullName>
    </submittedName>
</protein>
<dbReference type="PANTHER" id="PTHR38764:SF1">
    <property type="entry name" value="ACYL CARRIER PROTEIN PHOSPHODIESTERASE"/>
    <property type="match status" value="1"/>
</dbReference>
<evidence type="ECO:0000313" key="5">
    <source>
        <dbReference type="Proteomes" id="UP000398217"/>
    </source>
</evidence>
<dbReference type="PIRSF" id="PIRSF011489">
    <property type="entry name" value="DUF479"/>
    <property type="match status" value="1"/>
</dbReference>
<gene>
    <name evidence="4" type="ORF">RCZ01_02210</name>
</gene>
<evidence type="ECO:0000256" key="1">
    <source>
        <dbReference type="ARBA" id="ARBA00022516"/>
    </source>
</evidence>
<accession>A0A5M4B5T4</accession>
<reference evidence="5" key="1">
    <citation type="journal article" date="2020" name="Int. J. Syst. Evol. Microbiol.">
        <title>Capnocytophaga felis sp. nov. isolated from the feline oral cavity.</title>
        <authorList>
            <person name="Suzuki M."/>
            <person name="Umeda K."/>
            <person name="Kimura M."/>
            <person name="Imaoka K."/>
            <person name="Morikawa S."/>
            <person name="Maeda K."/>
        </authorList>
    </citation>
    <scope>NUCLEOTIDE SEQUENCE [LARGE SCALE GENOMIC DNA]</scope>
    <source>
        <strain evidence="5">KC07070</strain>
    </source>
</reference>
<comment type="caution">
    <text evidence="4">The sequence shown here is derived from an EMBL/GenBank/DDBJ whole genome shotgun (WGS) entry which is preliminary data.</text>
</comment>
<keyword evidence="1" id="KW-0444">Lipid biosynthesis</keyword>
<name>A0A5M4B5T4_9FLAO</name>
<dbReference type="Proteomes" id="UP000398217">
    <property type="component" value="Unassembled WGS sequence"/>
</dbReference>
<dbReference type="Pfam" id="PF04336">
    <property type="entry name" value="ACP_PD"/>
    <property type="match status" value="1"/>
</dbReference>
<keyword evidence="2" id="KW-0378">Hydrolase</keyword>
<evidence type="ECO:0000256" key="2">
    <source>
        <dbReference type="ARBA" id="ARBA00022801"/>
    </source>
</evidence>
<dbReference type="GO" id="GO:0008770">
    <property type="term" value="F:[acyl-carrier-protein] phosphodiesterase activity"/>
    <property type="evidence" value="ECO:0007669"/>
    <property type="project" value="InterPro"/>
</dbReference>
<dbReference type="PANTHER" id="PTHR38764">
    <property type="entry name" value="ACYL CARRIER PROTEIN PHOSPHODIESTERASE"/>
    <property type="match status" value="1"/>
</dbReference>
<sequence length="217" mass="26390">MKIVCSFCKNTFLFNFARINFEKLNFLAHIYLSGNNDLLKIGNFIADTVRGKQYLHYPEMMQKGILLHRKIDTFTDEHPIFRRSKKRLITEFGHYSGVIVDIFYDYFLAKNWQTYSKMPLNEYVEKFYALLQEHKHLLNERANYLIYYMIKENWLESYQTVQGIEKIFYQMDRRTDFRSKMQFAPQFLQNNETDFEQDFFQFFSDISKEINVLLIDK</sequence>